<dbReference type="EMBL" id="ML122256">
    <property type="protein sequence ID" value="RPD63587.1"/>
    <property type="molecule type" value="Genomic_DNA"/>
</dbReference>
<evidence type="ECO:0000256" key="1">
    <source>
        <dbReference type="ARBA" id="ARBA00008714"/>
    </source>
</evidence>
<dbReference type="InterPro" id="IPR050265">
    <property type="entry name" value="Fe/Mn_Superoxide_Dismutase"/>
</dbReference>
<dbReference type="InterPro" id="IPR019831">
    <property type="entry name" value="Mn/Fe_SOD_N"/>
</dbReference>
<gene>
    <name evidence="7" type="ORF">L227DRAFT_651179</name>
</gene>
<dbReference type="EC" id="1.15.1.1" evidence="2"/>
<dbReference type="PANTHER" id="PTHR11404:SF6">
    <property type="entry name" value="SUPEROXIDE DISMUTASE [MN], MITOCHONDRIAL"/>
    <property type="match status" value="1"/>
</dbReference>
<dbReference type="GO" id="GO:0004784">
    <property type="term" value="F:superoxide dismutase activity"/>
    <property type="evidence" value="ECO:0007669"/>
    <property type="project" value="UniProtKB-EC"/>
</dbReference>
<proteinExistence type="inferred from homology"/>
<keyword evidence="3" id="KW-0479">Metal-binding</keyword>
<feature type="compositionally biased region" description="Low complexity" evidence="5">
    <location>
        <begin position="143"/>
        <end position="157"/>
    </location>
</feature>
<comment type="similarity">
    <text evidence="1">Belongs to the iron/manganese superoxide dismutase family.</text>
</comment>
<reference evidence="7" key="1">
    <citation type="journal article" date="2018" name="Genome Biol. Evol.">
        <title>Genomics and development of Lentinus tigrinus, a white-rot wood-decaying mushroom with dimorphic fruiting bodies.</title>
        <authorList>
            <person name="Wu B."/>
            <person name="Xu Z."/>
            <person name="Knudson A."/>
            <person name="Carlson A."/>
            <person name="Chen N."/>
            <person name="Kovaka S."/>
            <person name="LaButti K."/>
            <person name="Lipzen A."/>
            <person name="Pennachio C."/>
            <person name="Riley R."/>
            <person name="Schakwitz W."/>
            <person name="Umezawa K."/>
            <person name="Ohm R.A."/>
            <person name="Grigoriev I.V."/>
            <person name="Nagy L.G."/>
            <person name="Gibbons J."/>
            <person name="Hibbett D."/>
        </authorList>
    </citation>
    <scope>NUCLEOTIDE SEQUENCE [LARGE SCALE GENOMIC DNA]</scope>
    <source>
        <strain evidence="7">ALCF2SS1-6</strain>
    </source>
</reference>
<dbReference type="GO" id="GO:0005739">
    <property type="term" value="C:mitochondrion"/>
    <property type="evidence" value="ECO:0007669"/>
    <property type="project" value="TreeGrafter"/>
</dbReference>
<evidence type="ECO:0000256" key="2">
    <source>
        <dbReference type="ARBA" id="ARBA00012682"/>
    </source>
</evidence>
<sequence length="267" mass="29261">MHDYTHDALQPYIWGQTLDLHHSKHLQAYVNSLNAAEQSCAQAPSPKEQIELQSTLKFNRGGHVNHWRISRRSPRVVSSSLRTLSRRPHRRLCQHRWAPADAGSATNPTPRWRVECVICASFAKPASSTLVLVSPNRESSGLPTLAPTPATTPAAPRANTILPDPVPLFSHSMTTLCSLGASNATIVTVADKLRRCVRTLALRLAGVPAVTPLVHAFPSVTDWYVYTPFDGDGMRASLPMPSHATLRHPPLPQDTTRTAAVVCARRC</sequence>
<dbReference type="AlphaFoldDB" id="A0A5C2SKC8"/>
<evidence type="ECO:0000313" key="8">
    <source>
        <dbReference type="Proteomes" id="UP000313359"/>
    </source>
</evidence>
<evidence type="ECO:0000259" key="6">
    <source>
        <dbReference type="Pfam" id="PF00081"/>
    </source>
</evidence>
<dbReference type="InterPro" id="IPR036324">
    <property type="entry name" value="Mn/Fe_SOD_N_sf"/>
</dbReference>
<evidence type="ECO:0000256" key="4">
    <source>
        <dbReference type="ARBA" id="ARBA00023002"/>
    </source>
</evidence>
<keyword evidence="8" id="KW-1185">Reference proteome</keyword>
<name>A0A5C2SKC8_9APHY</name>
<dbReference type="Pfam" id="PF00081">
    <property type="entry name" value="Sod_Fe_N"/>
    <property type="match status" value="1"/>
</dbReference>
<keyword evidence="4" id="KW-0560">Oxidoreductase</keyword>
<dbReference type="OrthoDB" id="2755953at2759"/>
<dbReference type="GO" id="GO:0030145">
    <property type="term" value="F:manganese ion binding"/>
    <property type="evidence" value="ECO:0007669"/>
    <property type="project" value="TreeGrafter"/>
</dbReference>
<evidence type="ECO:0000313" key="7">
    <source>
        <dbReference type="EMBL" id="RPD63587.1"/>
    </source>
</evidence>
<dbReference type="Gene3D" id="1.10.287.990">
    <property type="entry name" value="Fe,Mn superoxide dismutase (SOD) domain"/>
    <property type="match status" value="1"/>
</dbReference>
<feature type="region of interest" description="Disordered" evidence="5">
    <location>
        <begin position="138"/>
        <end position="157"/>
    </location>
</feature>
<accession>A0A5C2SKC8</accession>
<dbReference type="STRING" id="1328759.A0A5C2SKC8"/>
<protein>
    <recommendedName>
        <fullName evidence="2">superoxide dismutase</fullName>
        <ecNumber evidence="2">1.15.1.1</ecNumber>
    </recommendedName>
</protein>
<organism evidence="7 8">
    <name type="scientific">Lentinus tigrinus ALCF2SS1-6</name>
    <dbReference type="NCBI Taxonomy" id="1328759"/>
    <lineage>
        <taxon>Eukaryota</taxon>
        <taxon>Fungi</taxon>
        <taxon>Dikarya</taxon>
        <taxon>Basidiomycota</taxon>
        <taxon>Agaricomycotina</taxon>
        <taxon>Agaricomycetes</taxon>
        <taxon>Polyporales</taxon>
        <taxon>Polyporaceae</taxon>
        <taxon>Lentinus</taxon>
    </lineage>
</organism>
<dbReference type="SUPFAM" id="SSF46609">
    <property type="entry name" value="Fe,Mn superoxide dismutase (SOD), N-terminal domain"/>
    <property type="match status" value="1"/>
</dbReference>
<evidence type="ECO:0000256" key="3">
    <source>
        <dbReference type="ARBA" id="ARBA00022723"/>
    </source>
</evidence>
<feature type="domain" description="Manganese/iron superoxide dismutase N-terminal" evidence="6">
    <location>
        <begin position="3"/>
        <end position="66"/>
    </location>
</feature>
<evidence type="ECO:0000256" key="5">
    <source>
        <dbReference type="SAM" id="MobiDB-lite"/>
    </source>
</evidence>
<dbReference type="Proteomes" id="UP000313359">
    <property type="component" value="Unassembled WGS sequence"/>
</dbReference>
<dbReference type="PANTHER" id="PTHR11404">
    <property type="entry name" value="SUPEROXIDE DISMUTASE 2"/>
    <property type="match status" value="1"/>
</dbReference>